<gene>
    <name evidence="1" type="ORF">FCV91_19805</name>
</gene>
<dbReference type="RefSeq" id="WP_017083984.1">
    <property type="nucleotide sequence ID" value="NZ_SYVO01000080.1"/>
</dbReference>
<proteinExistence type="predicted"/>
<protein>
    <submittedName>
        <fullName evidence="1">Uncharacterized protein</fullName>
    </submittedName>
</protein>
<accession>A0A4U2EMG5</accession>
<evidence type="ECO:0000313" key="2">
    <source>
        <dbReference type="Proteomes" id="UP000305840"/>
    </source>
</evidence>
<dbReference type="EMBL" id="SYVO01000080">
    <property type="protein sequence ID" value="TKG04576.1"/>
    <property type="molecule type" value="Genomic_DNA"/>
</dbReference>
<reference evidence="1 2" key="1">
    <citation type="submission" date="2019-04" db="EMBL/GenBank/DDBJ databases">
        <title>A reverse ecology approach based on a biological definition of microbial populations.</title>
        <authorList>
            <person name="Arevalo P."/>
            <person name="Vaninsberghe D."/>
            <person name="Elsherbini J."/>
            <person name="Gore J."/>
            <person name="Polz M."/>
        </authorList>
    </citation>
    <scope>NUCLEOTIDE SEQUENCE [LARGE SCALE GENOMIC DNA]</scope>
    <source>
        <strain evidence="1 2">10N.222.48.A1</strain>
    </source>
</reference>
<organism evidence="1 2">
    <name type="scientific">Vibrio lentus</name>
    <dbReference type="NCBI Taxonomy" id="136468"/>
    <lineage>
        <taxon>Bacteria</taxon>
        <taxon>Pseudomonadati</taxon>
        <taxon>Pseudomonadota</taxon>
        <taxon>Gammaproteobacteria</taxon>
        <taxon>Vibrionales</taxon>
        <taxon>Vibrionaceae</taxon>
        <taxon>Vibrio</taxon>
    </lineage>
</organism>
<dbReference type="AlphaFoldDB" id="A0A4U2EMG5"/>
<evidence type="ECO:0000313" key="1">
    <source>
        <dbReference type="EMBL" id="TKG04576.1"/>
    </source>
</evidence>
<comment type="caution">
    <text evidence="1">The sequence shown here is derived from an EMBL/GenBank/DDBJ whole genome shotgun (WGS) entry which is preliminary data.</text>
</comment>
<name>A0A4U2EMG5_9VIBR</name>
<dbReference type="Proteomes" id="UP000305840">
    <property type="component" value="Unassembled WGS sequence"/>
</dbReference>
<sequence>MTYQYEYQGCKGVKAIAEKFGINYSTLLKRLQRGFDIDQAVTMPRCAQVAQVKYEHKGQQGMRAISKLIEISEATLYGRLSEGMTLKEAIEMPKQKTGMSEEHRKANQIGIKKPDAMSSSWAAALGVQL</sequence>